<dbReference type="EMBL" id="UYSU01037554">
    <property type="protein sequence ID" value="VDL99187.1"/>
    <property type="molecule type" value="Genomic_DNA"/>
</dbReference>
<dbReference type="WBParaSite" id="SSLN_0001330001-mRNA-1">
    <property type="protein sequence ID" value="SSLN_0001330001-mRNA-1"/>
    <property type="gene ID" value="SSLN_0001330001"/>
</dbReference>
<gene>
    <name evidence="1" type="ORF">SSLN_LOCUS12802</name>
</gene>
<name>A0A183T8K4_SCHSO</name>
<dbReference type="PANTHER" id="PTHR45913">
    <property type="entry name" value="EPM2A-INTERACTING PROTEIN 1"/>
    <property type="match status" value="1"/>
</dbReference>
<reference evidence="1 2" key="2">
    <citation type="submission" date="2018-11" db="EMBL/GenBank/DDBJ databases">
        <authorList>
            <consortium name="Pathogen Informatics"/>
        </authorList>
    </citation>
    <scope>NUCLEOTIDE SEQUENCE [LARGE SCALE GENOMIC DNA]</scope>
    <source>
        <strain evidence="1 2">NST_G2</strain>
    </source>
</reference>
<accession>A0A183T8K4</accession>
<evidence type="ECO:0000313" key="1">
    <source>
        <dbReference type="EMBL" id="VDL99187.1"/>
    </source>
</evidence>
<sequence length="86" mass="10025">MHQSTLWNEFSSRFTDVRFHSQEFKIVSTPFDFPYDDAPSDVKLELIELQASDVLLSKFTSCTTLIDFYRSCHILSFQRCKPVPSV</sequence>
<proteinExistence type="predicted"/>
<dbReference type="Proteomes" id="UP000275846">
    <property type="component" value="Unassembled WGS sequence"/>
</dbReference>
<organism evidence="3">
    <name type="scientific">Schistocephalus solidus</name>
    <name type="common">Tapeworm</name>
    <dbReference type="NCBI Taxonomy" id="70667"/>
    <lineage>
        <taxon>Eukaryota</taxon>
        <taxon>Metazoa</taxon>
        <taxon>Spiralia</taxon>
        <taxon>Lophotrochozoa</taxon>
        <taxon>Platyhelminthes</taxon>
        <taxon>Cestoda</taxon>
        <taxon>Eucestoda</taxon>
        <taxon>Diphyllobothriidea</taxon>
        <taxon>Diphyllobothriidae</taxon>
        <taxon>Schistocephalus</taxon>
    </lineage>
</organism>
<evidence type="ECO:0000313" key="2">
    <source>
        <dbReference type="Proteomes" id="UP000275846"/>
    </source>
</evidence>
<dbReference type="PANTHER" id="PTHR45913:SF5">
    <property type="entry name" value="GENERAL TRANSCRIPTION FACTOR II-I REPEAT DOMAIN-CONTAINING PROTEIN 2A-LIKE PROTEIN"/>
    <property type="match status" value="1"/>
</dbReference>
<evidence type="ECO:0000313" key="3">
    <source>
        <dbReference type="WBParaSite" id="SSLN_0001330001-mRNA-1"/>
    </source>
</evidence>
<dbReference type="OrthoDB" id="1101576at2759"/>
<dbReference type="AlphaFoldDB" id="A0A183T8K4"/>
<reference evidence="3" key="1">
    <citation type="submission" date="2016-06" db="UniProtKB">
        <authorList>
            <consortium name="WormBaseParasite"/>
        </authorList>
    </citation>
    <scope>IDENTIFICATION</scope>
</reference>
<keyword evidence="2" id="KW-1185">Reference proteome</keyword>
<protein>
    <submittedName>
        <fullName evidence="3">Reverse transcriptase domain-containing protein</fullName>
    </submittedName>
</protein>